<dbReference type="Pfam" id="PF00076">
    <property type="entry name" value="RRM_1"/>
    <property type="match status" value="1"/>
</dbReference>
<sequence>APSPTKRKEEEKTKDRGKEKTSNKDGEKDRGREKARKRRSASSGSSSSTSRFVFRLGLATSLRFCVTVLNMCFSPVNKKVQVEFYFEQQLGLQLRVLEWIQLIRHQPLRFLKLSFFVLFQFFGLPQPEPSKTQKRGEDKERRKRSPSPKPTKIHLGRLTRNVTKDHIQEIFTTYGKIKSVEMPMDRLHPHLSRCSAYIEFETPEEAQKALKYMDGGQIDGQEITASAVLTQRVRPPPRRLSPPRRMPPPPPMWRRSPPRMRRRFVDQPCLAPRGGGPQHGAALAPDHPVAGAIALVPAPTPPDKPVVF</sequence>
<evidence type="ECO:0000256" key="7">
    <source>
        <dbReference type="ARBA" id="ARBA00023187"/>
    </source>
</evidence>
<name>A0A5C6NR62_9TELE</name>
<accession>A0A5C6NR62</accession>
<dbReference type="InterPro" id="IPR035979">
    <property type="entry name" value="RBD_domain_sf"/>
</dbReference>
<dbReference type="GO" id="GO:0005737">
    <property type="term" value="C:cytoplasm"/>
    <property type="evidence" value="ECO:0007669"/>
    <property type="project" value="UniProtKB-SubCell"/>
</dbReference>
<feature type="compositionally biased region" description="Basic and acidic residues" evidence="10">
    <location>
        <begin position="1"/>
        <end position="32"/>
    </location>
</feature>
<evidence type="ECO:0000313" key="13">
    <source>
        <dbReference type="Proteomes" id="UP000324091"/>
    </source>
</evidence>
<comment type="subcellular location">
    <subcellularLocation>
        <location evidence="2">Cytoplasm</location>
    </subcellularLocation>
    <subcellularLocation>
        <location evidence="1">Nucleus speckle</location>
    </subcellularLocation>
</comment>
<feature type="domain" description="RRM" evidence="11">
    <location>
        <begin position="151"/>
        <end position="230"/>
    </location>
</feature>
<dbReference type="AlphaFoldDB" id="A0A5C6NR62"/>
<feature type="compositionally biased region" description="Pro residues" evidence="10">
    <location>
        <begin position="238"/>
        <end position="252"/>
    </location>
</feature>
<comment type="caution">
    <text evidence="12">The sequence shown here is derived from an EMBL/GenBank/DDBJ whole genome shotgun (WGS) entry which is preliminary data.</text>
</comment>
<evidence type="ECO:0000259" key="11">
    <source>
        <dbReference type="PROSITE" id="PS50102"/>
    </source>
</evidence>
<dbReference type="GO" id="GO:0016607">
    <property type="term" value="C:nuclear speck"/>
    <property type="evidence" value="ECO:0007669"/>
    <property type="project" value="UniProtKB-SubCell"/>
</dbReference>
<feature type="non-terminal residue" evidence="12">
    <location>
        <position position="1"/>
    </location>
</feature>
<feature type="compositionally biased region" description="Basic residues" evidence="10">
    <location>
        <begin position="141"/>
        <end position="153"/>
    </location>
</feature>
<keyword evidence="7" id="KW-0508">mRNA splicing</keyword>
<dbReference type="InterPro" id="IPR000504">
    <property type="entry name" value="RRM_dom"/>
</dbReference>
<keyword evidence="8" id="KW-0539">Nucleus</keyword>
<organism evidence="12 13">
    <name type="scientific">Takifugu flavidus</name>
    <name type="common">sansaifugu</name>
    <dbReference type="NCBI Taxonomy" id="433684"/>
    <lineage>
        <taxon>Eukaryota</taxon>
        <taxon>Metazoa</taxon>
        <taxon>Chordata</taxon>
        <taxon>Craniata</taxon>
        <taxon>Vertebrata</taxon>
        <taxon>Euteleostomi</taxon>
        <taxon>Actinopterygii</taxon>
        <taxon>Neopterygii</taxon>
        <taxon>Teleostei</taxon>
        <taxon>Neoteleostei</taxon>
        <taxon>Acanthomorphata</taxon>
        <taxon>Eupercaria</taxon>
        <taxon>Tetraodontiformes</taxon>
        <taxon>Tetradontoidea</taxon>
        <taxon>Tetraodontidae</taxon>
        <taxon>Takifugu</taxon>
    </lineage>
</organism>
<dbReference type="SMART" id="SM00361">
    <property type="entry name" value="RRM_1"/>
    <property type="match status" value="1"/>
</dbReference>
<evidence type="ECO:0000256" key="5">
    <source>
        <dbReference type="ARBA" id="ARBA00022664"/>
    </source>
</evidence>
<dbReference type="PANTHER" id="PTHR15481:SF2">
    <property type="entry name" value="RNA-BINDING PROTEIN WITH SERINE-RICH DOMAIN 1"/>
    <property type="match status" value="1"/>
</dbReference>
<feature type="region of interest" description="Disordered" evidence="10">
    <location>
        <begin position="234"/>
        <end position="258"/>
    </location>
</feature>
<evidence type="ECO:0000256" key="4">
    <source>
        <dbReference type="ARBA" id="ARBA00022490"/>
    </source>
</evidence>
<dbReference type="PROSITE" id="PS50102">
    <property type="entry name" value="RRM"/>
    <property type="match status" value="1"/>
</dbReference>
<dbReference type="CDD" id="cd12365">
    <property type="entry name" value="RRM_RNPS1"/>
    <property type="match status" value="1"/>
</dbReference>
<evidence type="ECO:0000256" key="10">
    <source>
        <dbReference type="SAM" id="MobiDB-lite"/>
    </source>
</evidence>
<dbReference type="SMART" id="SM00360">
    <property type="entry name" value="RRM"/>
    <property type="match status" value="1"/>
</dbReference>
<keyword evidence="4" id="KW-0963">Cytoplasm</keyword>
<reference evidence="12 13" key="1">
    <citation type="submission" date="2019-04" db="EMBL/GenBank/DDBJ databases">
        <title>Chromosome genome assembly for Takifugu flavidus.</title>
        <authorList>
            <person name="Xiao S."/>
        </authorList>
    </citation>
    <scope>NUCLEOTIDE SEQUENCE [LARGE SCALE GENOMIC DNA]</scope>
    <source>
        <strain evidence="12">HTHZ2018</strain>
        <tissue evidence="12">Muscle</tissue>
    </source>
</reference>
<dbReference type="GO" id="GO:0000398">
    <property type="term" value="P:mRNA splicing, via spliceosome"/>
    <property type="evidence" value="ECO:0007669"/>
    <property type="project" value="TreeGrafter"/>
</dbReference>
<proteinExistence type="inferred from homology"/>
<evidence type="ECO:0000256" key="2">
    <source>
        <dbReference type="ARBA" id="ARBA00004496"/>
    </source>
</evidence>
<dbReference type="SUPFAM" id="SSF54928">
    <property type="entry name" value="RNA-binding domain, RBD"/>
    <property type="match status" value="1"/>
</dbReference>
<dbReference type="Proteomes" id="UP000324091">
    <property type="component" value="Chromosome 18"/>
</dbReference>
<dbReference type="PANTHER" id="PTHR15481">
    <property type="entry name" value="RIBONUCLEIC ACID BINDING PROTEIN S1"/>
    <property type="match status" value="1"/>
</dbReference>
<dbReference type="EMBL" id="RHFK02000010">
    <property type="protein sequence ID" value="TWW70022.1"/>
    <property type="molecule type" value="Genomic_DNA"/>
</dbReference>
<protein>
    <submittedName>
        <fullName evidence="12">RNA-binding protein with serine-rich domain 1</fullName>
    </submittedName>
</protein>
<evidence type="ECO:0000256" key="6">
    <source>
        <dbReference type="ARBA" id="ARBA00022884"/>
    </source>
</evidence>
<evidence type="ECO:0000256" key="9">
    <source>
        <dbReference type="PROSITE-ProRule" id="PRU00176"/>
    </source>
</evidence>
<dbReference type="InterPro" id="IPR003954">
    <property type="entry name" value="RRM_euk-type"/>
</dbReference>
<feature type="region of interest" description="Disordered" evidence="10">
    <location>
        <begin position="129"/>
        <end position="153"/>
    </location>
</feature>
<keyword evidence="13" id="KW-1185">Reference proteome</keyword>
<dbReference type="Gene3D" id="3.30.70.330">
    <property type="match status" value="1"/>
</dbReference>
<dbReference type="InterPro" id="IPR012677">
    <property type="entry name" value="Nucleotide-bd_a/b_plait_sf"/>
</dbReference>
<gene>
    <name evidence="12" type="ORF">D4764_18G0008280</name>
</gene>
<evidence type="ECO:0000256" key="8">
    <source>
        <dbReference type="ARBA" id="ARBA00023242"/>
    </source>
</evidence>
<comment type="similarity">
    <text evidence="3">Belongs to the splicing factor SR family.</text>
</comment>
<dbReference type="GO" id="GO:0061574">
    <property type="term" value="C:ASAP complex"/>
    <property type="evidence" value="ECO:0007669"/>
    <property type="project" value="TreeGrafter"/>
</dbReference>
<dbReference type="InterPro" id="IPR034201">
    <property type="entry name" value="RNPS1_RRM"/>
</dbReference>
<evidence type="ECO:0000256" key="1">
    <source>
        <dbReference type="ARBA" id="ARBA00004324"/>
    </source>
</evidence>
<evidence type="ECO:0000313" key="12">
    <source>
        <dbReference type="EMBL" id="TWW70022.1"/>
    </source>
</evidence>
<keyword evidence="6 9" id="KW-0694">RNA-binding</keyword>
<dbReference type="GO" id="GO:0003723">
    <property type="term" value="F:RNA binding"/>
    <property type="evidence" value="ECO:0007669"/>
    <property type="project" value="UniProtKB-UniRule"/>
</dbReference>
<feature type="region of interest" description="Disordered" evidence="10">
    <location>
        <begin position="1"/>
        <end position="48"/>
    </location>
</feature>
<evidence type="ECO:0000256" key="3">
    <source>
        <dbReference type="ARBA" id="ARBA00010269"/>
    </source>
</evidence>
<keyword evidence="5" id="KW-0507">mRNA processing</keyword>